<feature type="compositionally biased region" description="Pro residues" evidence="1">
    <location>
        <begin position="179"/>
        <end position="197"/>
    </location>
</feature>
<evidence type="ECO:0000256" key="1">
    <source>
        <dbReference type="SAM" id="MobiDB-lite"/>
    </source>
</evidence>
<feature type="region of interest" description="Disordered" evidence="1">
    <location>
        <begin position="179"/>
        <end position="235"/>
    </location>
</feature>
<evidence type="ECO:0000313" key="2">
    <source>
        <dbReference type="Proteomes" id="UP000515126"/>
    </source>
</evidence>
<dbReference type="KEGG" id="mcal:110307069"/>
<proteinExistence type="predicted"/>
<gene>
    <name evidence="3 4" type="primary">LOC110307069</name>
</gene>
<feature type="region of interest" description="Disordered" evidence="1">
    <location>
        <begin position="80"/>
        <end position="131"/>
    </location>
</feature>
<feature type="compositionally biased region" description="Low complexity" evidence="1">
    <location>
        <begin position="198"/>
        <end position="208"/>
    </location>
</feature>
<organism evidence="2 3">
    <name type="scientific">Mus caroli</name>
    <name type="common">Ryukyu mouse</name>
    <name type="synonym">Ricefield mouse</name>
    <dbReference type="NCBI Taxonomy" id="10089"/>
    <lineage>
        <taxon>Eukaryota</taxon>
        <taxon>Metazoa</taxon>
        <taxon>Chordata</taxon>
        <taxon>Craniata</taxon>
        <taxon>Vertebrata</taxon>
        <taxon>Euteleostomi</taxon>
        <taxon>Mammalia</taxon>
        <taxon>Eutheria</taxon>
        <taxon>Euarchontoglires</taxon>
        <taxon>Glires</taxon>
        <taxon>Rodentia</taxon>
        <taxon>Myomorpha</taxon>
        <taxon>Muroidea</taxon>
        <taxon>Muridae</taxon>
        <taxon>Murinae</taxon>
        <taxon>Mus</taxon>
        <taxon>Mus</taxon>
    </lineage>
</organism>
<feature type="compositionally biased region" description="Basic and acidic residues" evidence="1">
    <location>
        <begin position="112"/>
        <end position="124"/>
    </location>
</feature>
<keyword evidence="2" id="KW-1185">Reference proteome</keyword>
<protein>
    <submittedName>
        <fullName evidence="3 4">Uncharacterized protein LOC110307069</fullName>
    </submittedName>
</protein>
<name>A0A6P7RI04_MUSCR</name>
<evidence type="ECO:0000313" key="4">
    <source>
        <dbReference type="RefSeq" id="XP_029340338.1"/>
    </source>
</evidence>
<dbReference type="AlphaFoldDB" id="A0A6P7RI04"/>
<sequence length="235" mass="25769">MGHTSGPMCRLGSSHKVKRWRKPGDLNGPVSGVGPHWIPPRRASLKKGDKLNMRVARRALLAPADQDFAYLDQCLPNASEPTRRHPLLQNPRWYPSPRVALPSSLGPHPRKQRGELSYRSDRASQDGGCAPHPCTFRGVALSQEPRGEGGRRVGTHRSIRSCHTWDTWRPWSVRSVGPRPPPALVSVPPPAPAPPAPGRRLAPRPGRGLWSPPPRRQQLGALQAGRTCQGRKGPA</sequence>
<dbReference type="Proteomes" id="UP000515126">
    <property type="component" value="Chromosome 12"/>
</dbReference>
<reference evidence="3 4" key="1">
    <citation type="submission" date="2025-04" db="UniProtKB">
        <authorList>
            <consortium name="RefSeq"/>
        </authorList>
    </citation>
    <scope>IDENTIFICATION</scope>
</reference>
<dbReference type="RefSeq" id="XP_029340338.1">
    <property type="nucleotide sequence ID" value="XM_029484478.1"/>
</dbReference>
<feature type="region of interest" description="Disordered" evidence="1">
    <location>
        <begin position="1"/>
        <end position="41"/>
    </location>
</feature>
<accession>A0A6P7RI04</accession>
<evidence type="ECO:0000313" key="3">
    <source>
        <dbReference type="RefSeq" id="XP_029340337.1"/>
    </source>
</evidence>
<dbReference type="RefSeq" id="XP_029340337.1">
    <property type="nucleotide sequence ID" value="XM_029484477.1"/>
</dbReference>
<dbReference type="GeneID" id="110307069"/>